<feature type="transmembrane region" description="Helical" evidence="6">
    <location>
        <begin position="104"/>
        <end position="123"/>
    </location>
</feature>
<comment type="caution">
    <text evidence="6">Lacks conserved residue(s) required for the propagation of feature annotation.</text>
</comment>
<keyword evidence="2 6" id="KW-0813">Transport</keyword>
<feature type="transmembrane region" description="Helical" evidence="6">
    <location>
        <begin position="437"/>
        <end position="457"/>
    </location>
</feature>
<evidence type="ECO:0000313" key="9">
    <source>
        <dbReference type="Proteomes" id="UP000178129"/>
    </source>
</evidence>
<feature type="transmembrane region" description="Helical" evidence="6">
    <location>
        <begin position="495"/>
        <end position="516"/>
    </location>
</feature>
<feature type="transmembrane region" description="Helical" evidence="6">
    <location>
        <begin position="334"/>
        <end position="360"/>
    </location>
</feature>
<keyword evidence="9" id="KW-1185">Reference proteome</keyword>
<dbReference type="PANTHER" id="PTHR11660">
    <property type="entry name" value="SOLUTE CARRIER FAMILY 40 MEMBER"/>
    <property type="match status" value="1"/>
</dbReference>
<evidence type="ECO:0000256" key="5">
    <source>
        <dbReference type="ARBA" id="ARBA00023136"/>
    </source>
</evidence>
<evidence type="ECO:0000313" key="8">
    <source>
        <dbReference type="EMBL" id="CZS90493.1"/>
    </source>
</evidence>
<dbReference type="GO" id="GO:0016020">
    <property type="term" value="C:membrane"/>
    <property type="evidence" value="ECO:0007669"/>
    <property type="project" value="UniProtKB-SubCell"/>
</dbReference>
<dbReference type="InParanoid" id="A0A1E1JXF2"/>
<protein>
    <recommendedName>
        <fullName evidence="6">Solute carrier family 40 member</fullName>
    </recommendedName>
</protein>
<name>A0A1E1JXF2_9HELO</name>
<reference evidence="9" key="1">
    <citation type="submission" date="2016-03" db="EMBL/GenBank/DDBJ databases">
        <authorList>
            <person name="Ploux O."/>
        </authorList>
    </citation>
    <scope>NUCLEOTIDE SEQUENCE [LARGE SCALE GENOMIC DNA]</scope>
    <source>
        <strain evidence="9">UK7</strain>
    </source>
</reference>
<feature type="transmembrane region" description="Helical" evidence="6">
    <location>
        <begin position="175"/>
        <end position="195"/>
    </location>
</feature>
<evidence type="ECO:0000256" key="6">
    <source>
        <dbReference type="RuleBase" id="RU365065"/>
    </source>
</evidence>
<feature type="transmembrane region" description="Helical" evidence="6">
    <location>
        <begin position="562"/>
        <end position="583"/>
    </location>
</feature>
<feature type="region of interest" description="Disordered" evidence="7">
    <location>
        <begin position="1"/>
        <end position="27"/>
    </location>
</feature>
<dbReference type="Proteomes" id="UP000178129">
    <property type="component" value="Unassembled WGS sequence"/>
</dbReference>
<feature type="transmembrane region" description="Helical" evidence="6">
    <location>
        <begin position="241"/>
        <end position="266"/>
    </location>
</feature>
<dbReference type="PANTHER" id="PTHR11660:SF57">
    <property type="entry name" value="SOLUTE CARRIER FAMILY 40 MEMBER"/>
    <property type="match status" value="1"/>
</dbReference>
<accession>A0A1E1JXF2</accession>
<keyword evidence="3 6" id="KW-0812">Transmembrane</keyword>
<evidence type="ECO:0000256" key="3">
    <source>
        <dbReference type="ARBA" id="ARBA00022692"/>
    </source>
</evidence>
<evidence type="ECO:0000256" key="7">
    <source>
        <dbReference type="SAM" id="MobiDB-lite"/>
    </source>
</evidence>
<evidence type="ECO:0000256" key="2">
    <source>
        <dbReference type="ARBA" id="ARBA00022448"/>
    </source>
</evidence>
<gene>
    <name evidence="8" type="ORF">RCO7_06886</name>
</gene>
<sequence>MSSITQSNLSPATSGSQNSEDVEDTESTSPILQLTLEIEYNDMSRSQAHNLYISHFLSTWNVRTYEFAAIIFTATAYPDTLAATSIRYFTSSQLKLSTWLSPSLLFLGIVRTLASILFSSMVGRWVDQNPSRLKTLLSTISANRCAVICASVLWYFIVMADASPPSAIVYDENGILSFVMLKDIIFTLILLLGILETLSASGNVLSMERDWIVTAASPDGHTYDLTHLNSVMRRIDLICKLIAPILISIVISCTTARIGVLVVGVMSAISWPVEMFCAKRVWNRNPQLQAPKMCSLDDSQQKQAIVGPLGVMNNVFQGLRSYIKDFKNYFSSTVWIPSFALALLHLSALSYSATFITFLLSTGYSLHLITIARAAGSVVEISSTIVAPVGVQYLGKARNHGRFRGRDVLGMNDAEGLLLVDRAEDIEGRTETGLERLGLWGLSWQLLNLIPVVLALWCLSSEFVSTEPGFGSGQIPVSDFSNILTRLIPSPSPTLLALSLFTFLSLSRLGLWIFDLTTQQLTQTLTSPTSRSSFTGVEYSLISLFELAQNVLAIVLSRPQDFKWIAVISLLAVCVSNVMYAAWVGKMRGHLVHWERLGKGWYPLIFMQFSTQNPESCLPKPTLASLEHHNNKPN</sequence>
<dbReference type="EMBL" id="FJUW01000004">
    <property type="protein sequence ID" value="CZS90493.1"/>
    <property type="molecule type" value="Genomic_DNA"/>
</dbReference>
<organism evidence="8 9">
    <name type="scientific">Rhynchosporium graminicola</name>
    <dbReference type="NCBI Taxonomy" id="2792576"/>
    <lineage>
        <taxon>Eukaryota</taxon>
        <taxon>Fungi</taxon>
        <taxon>Dikarya</taxon>
        <taxon>Ascomycota</taxon>
        <taxon>Pezizomycotina</taxon>
        <taxon>Leotiomycetes</taxon>
        <taxon>Helotiales</taxon>
        <taxon>Ploettnerulaceae</taxon>
        <taxon>Rhynchosporium</taxon>
    </lineage>
</organism>
<keyword evidence="6" id="KW-0406">Ion transport</keyword>
<comment type="caution">
    <text evidence="8">The sequence shown here is derived from an EMBL/GenBank/DDBJ whole genome shotgun (WGS) entry which is preliminary data.</text>
</comment>
<comment type="subcellular location">
    <subcellularLocation>
        <location evidence="1 6">Membrane</location>
        <topology evidence="1 6">Multi-pass membrane protein</topology>
    </subcellularLocation>
</comment>
<comment type="similarity">
    <text evidence="6">Belongs to the ferroportin (FP) (TC 2.A.100) family. SLC40A subfamily.</text>
</comment>
<dbReference type="GO" id="GO:0005381">
    <property type="term" value="F:iron ion transmembrane transporter activity"/>
    <property type="evidence" value="ECO:0007669"/>
    <property type="project" value="UniProtKB-UniRule"/>
</dbReference>
<dbReference type="AlphaFoldDB" id="A0A1E1JXF2"/>
<dbReference type="STRING" id="914237.A0A1E1JXF2"/>
<keyword evidence="5 6" id="KW-0472">Membrane</keyword>
<proteinExistence type="inferred from homology"/>
<dbReference type="InterPro" id="IPR009716">
    <property type="entry name" value="Ferroportin-1"/>
</dbReference>
<evidence type="ECO:0000256" key="4">
    <source>
        <dbReference type="ARBA" id="ARBA00022989"/>
    </source>
</evidence>
<feature type="compositionally biased region" description="Polar residues" evidence="7">
    <location>
        <begin position="1"/>
        <end position="19"/>
    </location>
</feature>
<keyword evidence="4 6" id="KW-1133">Transmembrane helix</keyword>
<comment type="function">
    <text evidence="6">May be involved in iron transport and iron homeostasis.</text>
</comment>
<evidence type="ECO:0000256" key="1">
    <source>
        <dbReference type="ARBA" id="ARBA00004141"/>
    </source>
</evidence>
<dbReference type="Pfam" id="PF06963">
    <property type="entry name" value="FPN1"/>
    <property type="match status" value="2"/>
</dbReference>